<comment type="caution">
    <text evidence="1">The sequence shown here is derived from an EMBL/GenBank/DDBJ whole genome shotgun (WGS) entry which is preliminary data.</text>
</comment>
<accession>A0A9P5U9N9</accession>
<organism evidence="1 2">
    <name type="scientific">Rhodocollybia butyracea</name>
    <dbReference type="NCBI Taxonomy" id="206335"/>
    <lineage>
        <taxon>Eukaryota</taxon>
        <taxon>Fungi</taxon>
        <taxon>Dikarya</taxon>
        <taxon>Basidiomycota</taxon>
        <taxon>Agaricomycotina</taxon>
        <taxon>Agaricomycetes</taxon>
        <taxon>Agaricomycetidae</taxon>
        <taxon>Agaricales</taxon>
        <taxon>Marasmiineae</taxon>
        <taxon>Omphalotaceae</taxon>
        <taxon>Rhodocollybia</taxon>
    </lineage>
</organism>
<dbReference type="AlphaFoldDB" id="A0A9P5U9N9"/>
<gene>
    <name evidence="1" type="ORF">BDP27DRAFT_534049</name>
</gene>
<evidence type="ECO:0000313" key="2">
    <source>
        <dbReference type="Proteomes" id="UP000772434"/>
    </source>
</evidence>
<reference evidence="1" key="1">
    <citation type="submission" date="2020-11" db="EMBL/GenBank/DDBJ databases">
        <authorList>
            <consortium name="DOE Joint Genome Institute"/>
            <person name="Ahrendt S."/>
            <person name="Riley R."/>
            <person name="Andreopoulos W."/>
            <person name="Labutti K."/>
            <person name="Pangilinan J."/>
            <person name="Ruiz-Duenas F.J."/>
            <person name="Barrasa J.M."/>
            <person name="Sanchez-Garcia M."/>
            <person name="Camarero S."/>
            <person name="Miyauchi S."/>
            <person name="Serrano A."/>
            <person name="Linde D."/>
            <person name="Babiker R."/>
            <person name="Drula E."/>
            <person name="Ayuso-Fernandez I."/>
            <person name="Pacheco R."/>
            <person name="Padilla G."/>
            <person name="Ferreira P."/>
            <person name="Barriuso J."/>
            <person name="Kellner H."/>
            <person name="Castanera R."/>
            <person name="Alfaro M."/>
            <person name="Ramirez L."/>
            <person name="Pisabarro A.G."/>
            <person name="Kuo A."/>
            <person name="Tritt A."/>
            <person name="Lipzen A."/>
            <person name="He G."/>
            <person name="Yan M."/>
            <person name="Ng V."/>
            <person name="Cullen D."/>
            <person name="Martin F."/>
            <person name="Rosso M.-N."/>
            <person name="Henrissat B."/>
            <person name="Hibbett D."/>
            <person name="Martinez A.T."/>
            <person name="Grigoriev I.V."/>
        </authorList>
    </citation>
    <scope>NUCLEOTIDE SEQUENCE</scope>
    <source>
        <strain evidence="1">AH 40177</strain>
    </source>
</reference>
<dbReference type="Proteomes" id="UP000772434">
    <property type="component" value="Unassembled WGS sequence"/>
</dbReference>
<protein>
    <submittedName>
        <fullName evidence="1">Uncharacterized protein</fullName>
    </submittedName>
</protein>
<keyword evidence="2" id="KW-1185">Reference proteome</keyword>
<sequence length="296" mass="34889">MAILRKSLPNATIPDLQLVTSIFECTECKEGMYYPEMFHHKCCCEQVAVVSRTGEPLDYYLPNCLDYHWPNRQVWGHWTSQKIIFSIRRSKFAKRIVQACGLDPNTTTCTNSRLSHALIECLSCNEETPKQRRRCFMRWRCAVLGVHSEHLLKFDSFGQDITQILAAEQNQYDSWALNWVHYFARDIQNRPDIRCSHCHKSIGLHSKGVTLSEVQTHLQTDGCGFCFWHRRTRRRLVLGSSRSQFIMLPTVLVYDLRGGSTMWMLTKVQNRRHSLIHMFNFIVNKFQRINEFYYRI</sequence>
<evidence type="ECO:0000313" key="1">
    <source>
        <dbReference type="EMBL" id="KAF9071192.1"/>
    </source>
</evidence>
<name>A0A9P5U9N9_9AGAR</name>
<proteinExistence type="predicted"/>
<dbReference type="OrthoDB" id="2322499at2759"/>
<dbReference type="EMBL" id="JADNRY010000034">
    <property type="protein sequence ID" value="KAF9071192.1"/>
    <property type="molecule type" value="Genomic_DNA"/>
</dbReference>